<protein>
    <recommendedName>
        <fullName evidence="3">Retrovirus-related Pol polyprotein from transposon TNT 1-94</fullName>
    </recommendedName>
</protein>
<dbReference type="PANTHER" id="PTHR47481">
    <property type="match status" value="1"/>
</dbReference>
<organism evidence="1 2">
    <name type="scientific">Cirrhinus molitorella</name>
    <name type="common">mud carp</name>
    <dbReference type="NCBI Taxonomy" id="172907"/>
    <lineage>
        <taxon>Eukaryota</taxon>
        <taxon>Metazoa</taxon>
        <taxon>Chordata</taxon>
        <taxon>Craniata</taxon>
        <taxon>Vertebrata</taxon>
        <taxon>Euteleostomi</taxon>
        <taxon>Actinopterygii</taxon>
        <taxon>Neopterygii</taxon>
        <taxon>Teleostei</taxon>
        <taxon>Ostariophysi</taxon>
        <taxon>Cypriniformes</taxon>
        <taxon>Cyprinidae</taxon>
        <taxon>Labeoninae</taxon>
        <taxon>Labeonini</taxon>
        <taxon>Cirrhinus</taxon>
    </lineage>
</organism>
<dbReference type="Pfam" id="PF14223">
    <property type="entry name" value="Retrotran_gag_2"/>
    <property type="match status" value="1"/>
</dbReference>
<evidence type="ECO:0000313" key="1">
    <source>
        <dbReference type="EMBL" id="KAL1263579.1"/>
    </source>
</evidence>
<proteinExistence type="predicted"/>
<keyword evidence="2" id="KW-1185">Reference proteome</keyword>
<dbReference type="PANTHER" id="PTHR47481:SF22">
    <property type="entry name" value="RETROTRANSPOSON GAG DOMAIN-CONTAINING PROTEIN"/>
    <property type="match status" value="1"/>
</dbReference>
<sequence length="209" mass="24158">MASRAAGIQVPQLLFDGSDDKYDLWETRFLGYLHTLKLKETVLNEPTDANAEQLAEDRRKNADCYAELIRLIDDKSLSLIRHEAALRIMKEHYSGKSKPRIINMYTSLTQIRMTDNESVTDYLIRAENIITALRDAGETMSDRLTIAMILRGLPDSFKPLAVHITQNEDNVTFTDFKRRLRIYEAAEKMKRTETTDNVKAHTRQGRNFF</sequence>
<name>A0ABR3MHV0_9TELE</name>
<evidence type="ECO:0000313" key="2">
    <source>
        <dbReference type="Proteomes" id="UP001558613"/>
    </source>
</evidence>
<dbReference type="Proteomes" id="UP001558613">
    <property type="component" value="Unassembled WGS sequence"/>
</dbReference>
<gene>
    <name evidence="1" type="ORF">QQF64_006318</name>
</gene>
<evidence type="ECO:0008006" key="3">
    <source>
        <dbReference type="Google" id="ProtNLM"/>
    </source>
</evidence>
<comment type="caution">
    <text evidence="1">The sequence shown here is derived from an EMBL/GenBank/DDBJ whole genome shotgun (WGS) entry which is preliminary data.</text>
</comment>
<accession>A0ABR3MHV0</accession>
<reference evidence="1 2" key="1">
    <citation type="submission" date="2023-09" db="EMBL/GenBank/DDBJ databases">
        <authorList>
            <person name="Wang M."/>
        </authorList>
    </citation>
    <scope>NUCLEOTIDE SEQUENCE [LARGE SCALE GENOMIC DNA]</scope>
    <source>
        <strain evidence="1">GT-2023</strain>
        <tissue evidence="1">Liver</tissue>
    </source>
</reference>
<dbReference type="EMBL" id="JAYMGO010000013">
    <property type="protein sequence ID" value="KAL1263579.1"/>
    <property type="molecule type" value="Genomic_DNA"/>
</dbReference>